<evidence type="ECO:0000256" key="1">
    <source>
        <dbReference type="SAM" id="MobiDB-lite"/>
    </source>
</evidence>
<comment type="caution">
    <text evidence="2">The sequence shown here is derived from an EMBL/GenBank/DDBJ whole genome shotgun (WGS) entry which is preliminary data.</text>
</comment>
<reference evidence="2" key="1">
    <citation type="submission" date="2016-10" db="EMBL/GenBank/DDBJ databases">
        <title>Sequence of Gallionella enrichment culture.</title>
        <authorList>
            <person name="Poehlein A."/>
            <person name="Muehling M."/>
            <person name="Daniel R."/>
        </authorList>
    </citation>
    <scope>NUCLEOTIDE SEQUENCE</scope>
</reference>
<dbReference type="EMBL" id="MLJW01000073">
    <property type="protein sequence ID" value="OIR02636.1"/>
    <property type="molecule type" value="Genomic_DNA"/>
</dbReference>
<feature type="compositionally biased region" description="Polar residues" evidence="1">
    <location>
        <begin position="59"/>
        <end position="74"/>
    </location>
</feature>
<gene>
    <name evidence="2" type="ORF">GALL_153500</name>
</gene>
<proteinExistence type="predicted"/>
<feature type="compositionally biased region" description="Low complexity" evidence="1">
    <location>
        <begin position="233"/>
        <end position="244"/>
    </location>
</feature>
<feature type="region of interest" description="Disordered" evidence="1">
    <location>
        <begin position="57"/>
        <end position="77"/>
    </location>
</feature>
<organism evidence="2">
    <name type="scientific">mine drainage metagenome</name>
    <dbReference type="NCBI Taxonomy" id="410659"/>
    <lineage>
        <taxon>unclassified sequences</taxon>
        <taxon>metagenomes</taxon>
        <taxon>ecological metagenomes</taxon>
    </lineage>
</organism>
<protein>
    <submittedName>
        <fullName evidence="2">Uncharacterized protein</fullName>
    </submittedName>
</protein>
<sequence>MGLLGYALAGAAGGGGTAAQGALLEQQKAQLEEQKINYALQAQEQMKDLERSKIAGVIDSSQGAPNDDGTNAPATPTDKINGLLGAGYLPEANAAAQALKVSSYPDLFMQNLANKSEVENTKAAAQVQAMKSRGVDAEQIRANTALDVQTLKNSVAKAQTGATIFAQPIKGADGMTYLVKKDGSGTVPLMANGAPVPYTDKNVAALANVFLNAGTANNANAALDWAAKTANPGGAPAPGATGTAYPLPSDVLKSLGNQ</sequence>
<name>A0A1J5SLR5_9ZZZZ</name>
<feature type="region of interest" description="Disordered" evidence="1">
    <location>
        <begin position="233"/>
        <end position="258"/>
    </location>
</feature>
<dbReference type="AlphaFoldDB" id="A0A1J5SLR5"/>
<accession>A0A1J5SLR5</accession>
<evidence type="ECO:0000313" key="2">
    <source>
        <dbReference type="EMBL" id="OIR02636.1"/>
    </source>
</evidence>